<evidence type="ECO:0000313" key="2">
    <source>
        <dbReference type="Proteomes" id="UP000179129"/>
    </source>
</evidence>
<dbReference type="PANTHER" id="PTHR33221:SF9">
    <property type="entry name" value="RRF2 FAMILY PROTEIN"/>
    <property type="match status" value="1"/>
</dbReference>
<dbReference type="NCBIfam" id="TIGR00738">
    <property type="entry name" value="rrf2_super"/>
    <property type="match status" value="1"/>
</dbReference>
<dbReference type="SUPFAM" id="SSF46785">
    <property type="entry name" value="Winged helix' DNA-binding domain"/>
    <property type="match status" value="1"/>
</dbReference>
<gene>
    <name evidence="1" type="ORF">A3F83_15865</name>
</gene>
<dbReference type="Pfam" id="PF02082">
    <property type="entry name" value="Rrf2"/>
    <property type="match status" value="1"/>
</dbReference>
<evidence type="ECO:0008006" key="3">
    <source>
        <dbReference type="Google" id="ProtNLM"/>
    </source>
</evidence>
<name>A0A1F5YYL2_9BACT</name>
<dbReference type="STRING" id="1817867.A3F83_15865"/>
<proteinExistence type="predicted"/>
<dbReference type="PROSITE" id="PS01332">
    <property type="entry name" value="HTH_RRF2_1"/>
    <property type="match status" value="1"/>
</dbReference>
<dbReference type="GO" id="GO:0005829">
    <property type="term" value="C:cytosol"/>
    <property type="evidence" value="ECO:0007669"/>
    <property type="project" value="TreeGrafter"/>
</dbReference>
<accession>A0A1F5YYL2</accession>
<dbReference type="GO" id="GO:0003700">
    <property type="term" value="F:DNA-binding transcription factor activity"/>
    <property type="evidence" value="ECO:0007669"/>
    <property type="project" value="TreeGrafter"/>
</dbReference>
<dbReference type="AlphaFoldDB" id="A0A1F5YYL2"/>
<dbReference type="Proteomes" id="UP000179129">
    <property type="component" value="Unassembled WGS sequence"/>
</dbReference>
<reference evidence="1 2" key="1">
    <citation type="journal article" date="2016" name="Nat. Commun.">
        <title>Thousands of microbial genomes shed light on interconnected biogeochemical processes in an aquifer system.</title>
        <authorList>
            <person name="Anantharaman K."/>
            <person name="Brown C.T."/>
            <person name="Hug L.A."/>
            <person name="Sharon I."/>
            <person name="Castelle C.J."/>
            <person name="Probst A.J."/>
            <person name="Thomas B.C."/>
            <person name="Singh A."/>
            <person name="Wilkins M.J."/>
            <person name="Karaoz U."/>
            <person name="Brodie E.L."/>
            <person name="Williams K.H."/>
            <person name="Hubbard S.S."/>
            <person name="Banfield J.F."/>
        </authorList>
    </citation>
    <scope>NUCLEOTIDE SEQUENCE [LARGE SCALE GENOMIC DNA]</scope>
</reference>
<dbReference type="EMBL" id="MFIX01000068">
    <property type="protein sequence ID" value="OGG05290.1"/>
    <property type="molecule type" value="Genomic_DNA"/>
</dbReference>
<dbReference type="InterPro" id="IPR036390">
    <property type="entry name" value="WH_DNA-bd_sf"/>
</dbReference>
<comment type="caution">
    <text evidence="1">The sequence shown here is derived from an EMBL/GenBank/DDBJ whole genome shotgun (WGS) entry which is preliminary data.</text>
</comment>
<dbReference type="Gene3D" id="1.10.10.10">
    <property type="entry name" value="Winged helix-like DNA-binding domain superfamily/Winged helix DNA-binding domain"/>
    <property type="match status" value="1"/>
</dbReference>
<protein>
    <recommendedName>
        <fullName evidence="3">Rrf2 family transcriptional regulator</fullName>
    </recommendedName>
</protein>
<dbReference type="InterPro" id="IPR030489">
    <property type="entry name" value="TR_Rrf2-type_CS"/>
</dbReference>
<dbReference type="InterPro" id="IPR036388">
    <property type="entry name" value="WH-like_DNA-bd_sf"/>
</dbReference>
<dbReference type="InterPro" id="IPR000944">
    <property type="entry name" value="Tscrpt_reg_Rrf2"/>
</dbReference>
<sequence>MLKISEAASLALHTMVLLAGEPDRQLSAREIAAELKVSEAHLAKVLQRLARYRLVNSVRGPKGGFSLNRSYSEVSLLDIYEAIEGPMVDRHCFRTTRVCSANSCIFGGLLIDVNRQIKDYLAAKKLPELAGYVGSAQWVSAGK</sequence>
<evidence type="ECO:0000313" key="1">
    <source>
        <dbReference type="EMBL" id="OGG05290.1"/>
    </source>
</evidence>
<dbReference type="PROSITE" id="PS51197">
    <property type="entry name" value="HTH_RRF2_2"/>
    <property type="match status" value="1"/>
</dbReference>
<dbReference type="PANTHER" id="PTHR33221">
    <property type="entry name" value="WINGED HELIX-TURN-HELIX TRANSCRIPTIONAL REGULATOR, RRF2 FAMILY"/>
    <property type="match status" value="1"/>
</dbReference>
<organism evidence="1 2">
    <name type="scientific">Candidatus Glassbacteria bacterium RIFCSPLOWO2_12_FULL_58_11</name>
    <dbReference type="NCBI Taxonomy" id="1817867"/>
    <lineage>
        <taxon>Bacteria</taxon>
        <taxon>Candidatus Glassiibacteriota</taxon>
    </lineage>
</organism>